<dbReference type="InterPro" id="IPR032530">
    <property type="entry name" value="DUF4957"/>
</dbReference>
<name>A0ABX2B108_9BACT</name>
<evidence type="ECO:0000259" key="2">
    <source>
        <dbReference type="Pfam" id="PF16318"/>
    </source>
</evidence>
<dbReference type="Proteomes" id="UP000820977">
    <property type="component" value="Unassembled WGS sequence"/>
</dbReference>
<keyword evidence="5" id="KW-1185">Reference proteome</keyword>
<dbReference type="SUPFAM" id="SSF49265">
    <property type="entry name" value="Fibronectin type III"/>
    <property type="match status" value="1"/>
</dbReference>
<feature type="domain" description="DUF4957" evidence="2">
    <location>
        <begin position="283"/>
        <end position="416"/>
    </location>
</feature>
<dbReference type="InterPro" id="IPR011050">
    <property type="entry name" value="Pectin_lyase_fold/virulence"/>
</dbReference>
<reference evidence="4 5" key="1">
    <citation type="submission" date="2020-05" db="EMBL/GenBank/DDBJ databases">
        <title>Distinct polysaccharide utilization as determinants for interspecies competition between intestinal Prevotella spp.</title>
        <authorList>
            <person name="Galvez E.J.C."/>
            <person name="Iljazovic A."/>
            <person name="Strowig T."/>
        </authorList>
    </citation>
    <scope>NUCLEOTIDE SEQUENCE [LARGE SCALE GENOMIC DNA]</scope>
    <source>
        <strain evidence="4 5">PCHR</strain>
    </source>
</reference>
<gene>
    <name evidence="4" type="ORF">HPS54_06595</name>
</gene>
<dbReference type="SUPFAM" id="SSF51126">
    <property type="entry name" value="Pectin lyase-like"/>
    <property type="match status" value="1"/>
</dbReference>
<evidence type="ECO:0000313" key="4">
    <source>
        <dbReference type="EMBL" id="NPE25186.1"/>
    </source>
</evidence>
<sequence length="558" mass="61546">MKSIFNKLFFIAVMSVGLSLTACSDDDDATLDRLFRPILKDVVTGLDAENKPYMTLEWDKYASANQYIARVESTDGTDVKEITTEENTCTFNDLAYDQDYNVYIYSMNTENGLQSKEYTTVATTPDLPTLLSNVSTSNIIDTQVRVKWSEGAEYDSLAVVNEITNELAAYHLVTPEDLTAQNVIIRNLEPSTAYRVEAYLNDVYQGKKRFTTAASENYEGTVIDLRSMTEEESYKWFSMSSTSEYENAIDSLVKTYPDQDITIVFQGGVKYRVPTVNIPSTTGKIKFVTGLTLSGNAEFCVTGSMAVASNANVNELAFNKISFIDDESKPKTSSNYGGTYLFNFNQANATCGKINIKDSEIKYKRGVCRIQTTASIDEFCIDNCIVDSIGGYGITNADNGNALINNIVVKNSTLSNCALVFVATKGPDFKSVTVENCTFVYSVAKSRYLFNFKGKSVSDGIKLKNCLFGVPGETPEKLSDAFAGWVCNTAPEVSGLYFTNDVQWKMTAAEPPVPEAQFDGTTLSTDTKGTFANPGTGDFRIINIAELKDSHPGDPRWY</sequence>
<evidence type="ECO:0000259" key="3">
    <source>
        <dbReference type="Pfam" id="PF17161"/>
    </source>
</evidence>
<keyword evidence="1" id="KW-0732">Signal</keyword>
<dbReference type="EMBL" id="JABKKJ010000008">
    <property type="protein sequence ID" value="NPE25186.1"/>
    <property type="molecule type" value="Genomic_DNA"/>
</dbReference>
<evidence type="ECO:0000313" key="5">
    <source>
        <dbReference type="Proteomes" id="UP000820977"/>
    </source>
</evidence>
<dbReference type="InterPro" id="IPR036116">
    <property type="entry name" value="FN3_sf"/>
</dbReference>
<feature type="domain" description="DUF5123" evidence="3">
    <location>
        <begin position="432"/>
        <end position="557"/>
    </location>
</feature>
<dbReference type="Gene3D" id="2.60.40.10">
    <property type="entry name" value="Immunoglobulins"/>
    <property type="match status" value="1"/>
</dbReference>
<dbReference type="InterPro" id="IPR033427">
    <property type="entry name" value="DUF5123"/>
</dbReference>
<evidence type="ECO:0000256" key="1">
    <source>
        <dbReference type="SAM" id="SignalP"/>
    </source>
</evidence>
<proteinExistence type="predicted"/>
<dbReference type="InterPro" id="IPR013783">
    <property type="entry name" value="Ig-like_fold"/>
</dbReference>
<feature type="chain" id="PRO_5047386742" evidence="1">
    <location>
        <begin position="25"/>
        <end position="558"/>
    </location>
</feature>
<comment type="caution">
    <text evidence="4">The sequence shown here is derived from an EMBL/GenBank/DDBJ whole genome shotgun (WGS) entry which is preliminary data.</text>
</comment>
<organism evidence="4 5">
    <name type="scientific">Xylanibacter caecicola</name>
    <dbReference type="NCBI Taxonomy" id="2736294"/>
    <lineage>
        <taxon>Bacteria</taxon>
        <taxon>Pseudomonadati</taxon>
        <taxon>Bacteroidota</taxon>
        <taxon>Bacteroidia</taxon>
        <taxon>Bacteroidales</taxon>
        <taxon>Prevotellaceae</taxon>
        <taxon>Xylanibacter</taxon>
    </lineage>
</organism>
<accession>A0ABX2B108</accession>
<dbReference type="RefSeq" id="WP_172344676.1">
    <property type="nucleotide sequence ID" value="NZ_CASYYZ010000020.1"/>
</dbReference>
<dbReference type="PROSITE" id="PS51257">
    <property type="entry name" value="PROKAR_LIPOPROTEIN"/>
    <property type="match status" value="1"/>
</dbReference>
<dbReference type="Pfam" id="PF17161">
    <property type="entry name" value="DUF5123"/>
    <property type="match status" value="1"/>
</dbReference>
<protein>
    <submittedName>
        <fullName evidence="4">DUF5123 domain-containing protein</fullName>
    </submittedName>
</protein>
<feature type="signal peptide" evidence="1">
    <location>
        <begin position="1"/>
        <end position="24"/>
    </location>
</feature>
<dbReference type="Pfam" id="PF16318">
    <property type="entry name" value="DUF4957"/>
    <property type="match status" value="1"/>
</dbReference>